<dbReference type="RefSeq" id="XP_028153311.1">
    <property type="nucleotide sequence ID" value="XM_028297510.1"/>
</dbReference>
<dbReference type="AlphaFoldDB" id="A0A6P7GU68"/>
<reference evidence="1 2" key="1">
    <citation type="submission" date="2025-04" db="UniProtKB">
        <authorList>
            <consortium name="RefSeq"/>
        </authorList>
    </citation>
    <scope>IDENTIFICATION</scope>
    <source>
        <tissue evidence="1 2">Whole insect</tissue>
    </source>
</reference>
<dbReference type="RefSeq" id="XP_028153303.1">
    <property type="nucleotide sequence ID" value="XM_028297502.1"/>
</dbReference>
<organism evidence="2">
    <name type="scientific">Diabrotica virgifera virgifera</name>
    <name type="common">western corn rootworm</name>
    <dbReference type="NCBI Taxonomy" id="50390"/>
    <lineage>
        <taxon>Eukaryota</taxon>
        <taxon>Metazoa</taxon>
        <taxon>Ecdysozoa</taxon>
        <taxon>Arthropoda</taxon>
        <taxon>Hexapoda</taxon>
        <taxon>Insecta</taxon>
        <taxon>Pterygota</taxon>
        <taxon>Neoptera</taxon>
        <taxon>Endopterygota</taxon>
        <taxon>Coleoptera</taxon>
        <taxon>Polyphaga</taxon>
        <taxon>Cucujiformia</taxon>
        <taxon>Chrysomeloidea</taxon>
        <taxon>Chrysomelidae</taxon>
        <taxon>Galerucinae</taxon>
        <taxon>Diabroticina</taxon>
        <taxon>Diabroticites</taxon>
        <taxon>Diabrotica</taxon>
    </lineage>
</organism>
<protein>
    <submittedName>
        <fullName evidence="1">Uncharacterized protein LOC114346749 isoform X1</fullName>
    </submittedName>
    <submittedName>
        <fullName evidence="2">Uncharacterized protein LOC114346749 isoform X2</fullName>
    </submittedName>
</protein>
<evidence type="ECO:0000313" key="2">
    <source>
        <dbReference type="RefSeq" id="XP_028153311.1"/>
    </source>
</evidence>
<accession>A0A6P7GU68</accession>
<proteinExistence type="predicted"/>
<sequence>MLCTLNTGDIVDTNTFKADTLLDHTIKSTTLGSGVRVHIPEVINLKENHELSRNQFPDSVEENAILPSIDKVSFDVSNNKNLSNLKNTSQSKCTNLETSKEKRAGESAKRKLFFETGRYPKREKIQILSDILMKQSDNTNIPVNNNLLYTGLCYL</sequence>
<name>A0A6P7GU68_DIAVI</name>
<gene>
    <name evidence="1 2" type="primary">LOC114346749</name>
</gene>
<evidence type="ECO:0000313" key="1">
    <source>
        <dbReference type="RefSeq" id="XP_028153303.1"/>
    </source>
</evidence>